<dbReference type="CDD" id="cd20405">
    <property type="entry name" value="Tudor_Agenet_AtDUF_rpt1_3"/>
    <property type="match status" value="1"/>
</dbReference>
<dbReference type="Gene3D" id="2.30.30.140">
    <property type="match status" value="1"/>
</dbReference>
<dbReference type="STRING" id="93759.A0A1R3JP85"/>
<evidence type="ECO:0000313" key="2">
    <source>
        <dbReference type="EMBL" id="OMO96676.1"/>
    </source>
</evidence>
<organism evidence="2 3">
    <name type="scientific">Corchorus olitorius</name>
    <dbReference type="NCBI Taxonomy" id="93759"/>
    <lineage>
        <taxon>Eukaryota</taxon>
        <taxon>Viridiplantae</taxon>
        <taxon>Streptophyta</taxon>
        <taxon>Embryophyta</taxon>
        <taxon>Tracheophyta</taxon>
        <taxon>Spermatophyta</taxon>
        <taxon>Magnoliopsida</taxon>
        <taxon>eudicotyledons</taxon>
        <taxon>Gunneridae</taxon>
        <taxon>Pentapetalae</taxon>
        <taxon>rosids</taxon>
        <taxon>malvids</taxon>
        <taxon>Malvales</taxon>
        <taxon>Malvaceae</taxon>
        <taxon>Grewioideae</taxon>
        <taxon>Apeibeae</taxon>
        <taxon>Corchorus</taxon>
    </lineage>
</organism>
<evidence type="ECO:0000313" key="3">
    <source>
        <dbReference type="Proteomes" id="UP000187203"/>
    </source>
</evidence>
<dbReference type="Proteomes" id="UP000187203">
    <property type="component" value="Unassembled WGS sequence"/>
</dbReference>
<accession>A0A1R3JP85</accession>
<dbReference type="Pfam" id="PF05641">
    <property type="entry name" value="Agenet"/>
    <property type="match status" value="1"/>
</dbReference>
<feature type="domain" description="Agenet" evidence="1">
    <location>
        <begin position="2"/>
        <end position="71"/>
    </location>
</feature>
<dbReference type="PANTHER" id="PTHR31917">
    <property type="entry name" value="AGENET DOMAIN-CONTAINING PROTEIN-RELATED"/>
    <property type="match status" value="1"/>
</dbReference>
<comment type="caution">
    <text evidence="2">The sequence shown here is derived from an EMBL/GenBank/DDBJ whole genome shotgun (WGS) entry which is preliminary data.</text>
</comment>
<protein>
    <recommendedName>
        <fullName evidence="1">Agenet domain-containing protein</fullName>
    </recommendedName>
</protein>
<keyword evidence="3" id="KW-1185">Reference proteome</keyword>
<feature type="domain" description="Agenet" evidence="1">
    <location>
        <begin position="76"/>
        <end position="131"/>
    </location>
</feature>
<dbReference type="CDD" id="cd20406">
    <property type="entry name" value="Tudor_Agenet_AtDUF_rpt2_4"/>
    <property type="match status" value="1"/>
</dbReference>
<sequence>MRVFRVGDKVEVCSTEEGFVGSYYEATIVSILKDGSYKVRYKNLVEEEDDSKLLVEKASADEVRPMPPRIQGKGTRFYSYLDKVDAFDNDGWWVGIVTGIDGFKYSVYFESSRDEIAYPVSRLRRHLEWSSDGWVFT</sequence>
<dbReference type="InterPro" id="IPR008395">
    <property type="entry name" value="Agenet-like_dom"/>
</dbReference>
<gene>
    <name evidence="2" type="ORF">COLO4_15144</name>
</gene>
<evidence type="ECO:0000259" key="1">
    <source>
        <dbReference type="SMART" id="SM00743"/>
    </source>
</evidence>
<name>A0A1R3JP85_9ROSI</name>
<dbReference type="InterPro" id="IPR014002">
    <property type="entry name" value="Agenet_dom_plant"/>
</dbReference>
<reference evidence="3" key="1">
    <citation type="submission" date="2013-09" db="EMBL/GenBank/DDBJ databases">
        <title>Corchorus olitorius genome sequencing.</title>
        <authorList>
            <person name="Alam M."/>
            <person name="Haque M.S."/>
            <person name="Islam M.S."/>
            <person name="Emdad E.M."/>
            <person name="Islam M.M."/>
            <person name="Ahmed B."/>
            <person name="Halim A."/>
            <person name="Hossen Q.M.M."/>
            <person name="Hossain M.Z."/>
            <person name="Ahmed R."/>
            <person name="Khan M.M."/>
            <person name="Islam R."/>
            <person name="Rashid M.M."/>
            <person name="Khan S.A."/>
            <person name="Rahman M.S."/>
            <person name="Alam M."/>
            <person name="Yahiya A.S."/>
            <person name="Khan M.S."/>
            <person name="Azam M.S."/>
            <person name="Haque T."/>
            <person name="Lashkar M.Z.H."/>
            <person name="Akhand A.I."/>
            <person name="Morshed G."/>
            <person name="Roy S."/>
            <person name="Uddin K.S."/>
            <person name="Rabeya T."/>
            <person name="Hossain A.S."/>
            <person name="Chowdhury A."/>
            <person name="Snigdha A.R."/>
            <person name="Mortoza M.S."/>
            <person name="Matin S.A."/>
            <person name="Hoque S.M.E."/>
            <person name="Islam M.K."/>
            <person name="Roy D.K."/>
            <person name="Haider R."/>
            <person name="Moosa M.M."/>
            <person name="Elias S.M."/>
            <person name="Hasan A.M."/>
            <person name="Jahan S."/>
            <person name="Shafiuddin M."/>
            <person name="Mahmood N."/>
            <person name="Shommy N.S."/>
        </authorList>
    </citation>
    <scope>NUCLEOTIDE SEQUENCE [LARGE SCALE GENOMIC DNA]</scope>
    <source>
        <strain evidence="3">cv. O-4</strain>
    </source>
</reference>
<dbReference type="AlphaFoldDB" id="A0A1R3JP85"/>
<dbReference type="SMART" id="SM00743">
    <property type="entry name" value="Agenet"/>
    <property type="match status" value="2"/>
</dbReference>
<dbReference type="EMBL" id="AWUE01015585">
    <property type="protein sequence ID" value="OMO96676.1"/>
    <property type="molecule type" value="Genomic_DNA"/>
</dbReference>
<dbReference type="OrthoDB" id="938602at2759"/>
<proteinExistence type="predicted"/>
<dbReference type="PANTHER" id="PTHR31917:SF148">
    <property type="entry name" value="DUF724 DOMAIN-CONTAINING PROTEIN 2"/>
    <property type="match status" value="1"/>
</dbReference>